<dbReference type="InterPro" id="IPR047216">
    <property type="entry name" value="Endonuclease_DUF559_bact"/>
</dbReference>
<dbReference type="InterPro" id="IPR011335">
    <property type="entry name" value="Restrct_endonuc-II-like"/>
</dbReference>
<dbReference type="PANTHER" id="PTHR38590">
    <property type="entry name" value="BLL0828 PROTEIN"/>
    <property type="match status" value="1"/>
</dbReference>
<dbReference type="Gene3D" id="3.40.960.10">
    <property type="entry name" value="VSR Endonuclease"/>
    <property type="match status" value="1"/>
</dbReference>
<dbReference type="Pfam" id="PF04480">
    <property type="entry name" value="DUF559"/>
    <property type="match status" value="1"/>
</dbReference>
<feature type="domain" description="DUF559" evidence="1">
    <location>
        <begin position="28"/>
        <end position="127"/>
    </location>
</feature>
<dbReference type="RefSeq" id="WP_204199387.1">
    <property type="nucleotide sequence ID" value="NZ_JAFEMC010000003.1"/>
</dbReference>
<sequence>MRPTPPPTPPLKGRGFKREAASAVVSGYARDHRRNPTEPELRLWRHLSGSKRGGFKFRRQYVSGSRILDFFCPAIALAVEVDGHTHDADTDFVADGILKTAGITTIRVSNYDVMTNMEGTLLSILSVAQTCPARWKQSQ</sequence>
<accession>A0ABS2D9W1</accession>
<name>A0ABS2D9W1_9SPHN</name>
<evidence type="ECO:0000313" key="2">
    <source>
        <dbReference type="EMBL" id="MBM6577293.1"/>
    </source>
</evidence>
<dbReference type="PANTHER" id="PTHR38590:SF1">
    <property type="entry name" value="BLL0828 PROTEIN"/>
    <property type="match status" value="1"/>
</dbReference>
<reference evidence="2 3" key="1">
    <citation type="submission" date="2020-12" db="EMBL/GenBank/DDBJ databases">
        <title>Sphingomonas sp.</title>
        <authorList>
            <person name="Kim M.K."/>
        </authorList>
    </citation>
    <scope>NUCLEOTIDE SEQUENCE [LARGE SCALE GENOMIC DNA]</scope>
    <source>
        <strain evidence="2 3">BT552</strain>
    </source>
</reference>
<evidence type="ECO:0000313" key="3">
    <source>
        <dbReference type="Proteomes" id="UP000763641"/>
    </source>
</evidence>
<protein>
    <submittedName>
        <fullName evidence="2">DUF559 domain-containing protein</fullName>
    </submittedName>
</protein>
<dbReference type="Proteomes" id="UP000763641">
    <property type="component" value="Unassembled WGS sequence"/>
</dbReference>
<gene>
    <name evidence="2" type="ORF">ILT43_12995</name>
</gene>
<dbReference type="EMBL" id="JAFEMC010000003">
    <property type="protein sequence ID" value="MBM6577293.1"/>
    <property type="molecule type" value="Genomic_DNA"/>
</dbReference>
<dbReference type="SUPFAM" id="SSF52980">
    <property type="entry name" value="Restriction endonuclease-like"/>
    <property type="match status" value="1"/>
</dbReference>
<keyword evidence="3" id="KW-1185">Reference proteome</keyword>
<comment type="caution">
    <text evidence="2">The sequence shown here is derived from an EMBL/GenBank/DDBJ whole genome shotgun (WGS) entry which is preliminary data.</text>
</comment>
<proteinExistence type="predicted"/>
<organism evidence="2 3">
    <name type="scientific">Sphingomonas longa</name>
    <dbReference type="NCBI Taxonomy" id="2778730"/>
    <lineage>
        <taxon>Bacteria</taxon>
        <taxon>Pseudomonadati</taxon>
        <taxon>Pseudomonadota</taxon>
        <taxon>Alphaproteobacteria</taxon>
        <taxon>Sphingomonadales</taxon>
        <taxon>Sphingomonadaceae</taxon>
        <taxon>Sphingomonas</taxon>
    </lineage>
</organism>
<dbReference type="InterPro" id="IPR007569">
    <property type="entry name" value="DUF559"/>
</dbReference>
<evidence type="ECO:0000259" key="1">
    <source>
        <dbReference type="Pfam" id="PF04480"/>
    </source>
</evidence>